<gene>
    <name evidence="2" type="ORF">GGQ88_003838</name>
</gene>
<dbReference type="InterPro" id="IPR045465">
    <property type="entry name" value="Trans_reg_dom"/>
</dbReference>
<evidence type="ECO:0000313" key="2">
    <source>
        <dbReference type="EMBL" id="MBB3862537.1"/>
    </source>
</evidence>
<dbReference type="EMBL" id="JACICY010000015">
    <property type="protein sequence ID" value="MBB3862537.1"/>
    <property type="molecule type" value="Genomic_DNA"/>
</dbReference>
<name>A0A7W6A1W1_9SPHN</name>
<dbReference type="RefSeq" id="WP_183615015.1">
    <property type="nucleotide sequence ID" value="NZ_JACICY010000015.1"/>
</dbReference>
<dbReference type="Proteomes" id="UP000562395">
    <property type="component" value="Unassembled WGS sequence"/>
</dbReference>
<keyword evidence="3" id="KW-1185">Reference proteome</keyword>
<reference evidence="2 3" key="1">
    <citation type="submission" date="2020-08" db="EMBL/GenBank/DDBJ databases">
        <title>Genomic Encyclopedia of Type Strains, Phase IV (KMG-IV): sequencing the most valuable type-strain genomes for metagenomic binning, comparative biology and taxonomic classification.</title>
        <authorList>
            <person name="Goeker M."/>
        </authorList>
    </citation>
    <scope>NUCLEOTIDE SEQUENCE [LARGE SCALE GENOMIC DNA]</scope>
    <source>
        <strain evidence="2 3">DSM 14552</strain>
    </source>
</reference>
<comment type="caution">
    <text evidence="2">The sequence shown here is derived from an EMBL/GenBank/DDBJ whole genome shotgun (WGS) entry which is preliminary data.</text>
</comment>
<sequence>MSQEDNGPASDDKAVPDELTLAEFAAEFLRRNPDYQQDFQSLAEQEARPDVAAALARRWGLRFRPGPGATHSAGPADLAN</sequence>
<accession>A0A7W6A1W1</accession>
<feature type="domain" description="Transcriptional regulator-like" evidence="1">
    <location>
        <begin position="10"/>
        <end position="64"/>
    </location>
</feature>
<protein>
    <recommendedName>
        <fullName evidence="1">Transcriptional regulator-like domain-containing protein</fullName>
    </recommendedName>
</protein>
<evidence type="ECO:0000259" key="1">
    <source>
        <dbReference type="Pfam" id="PF20109"/>
    </source>
</evidence>
<evidence type="ECO:0000313" key="3">
    <source>
        <dbReference type="Proteomes" id="UP000562395"/>
    </source>
</evidence>
<dbReference type="AlphaFoldDB" id="A0A7W6A1W1"/>
<organism evidence="2 3">
    <name type="scientific">Novosphingobium hassiacum</name>
    <dbReference type="NCBI Taxonomy" id="173676"/>
    <lineage>
        <taxon>Bacteria</taxon>
        <taxon>Pseudomonadati</taxon>
        <taxon>Pseudomonadota</taxon>
        <taxon>Alphaproteobacteria</taxon>
        <taxon>Sphingomonadales</taxon>
        <taxon>Sphingomonadaceae</taxon>
        <taxon>Novosphingobium</taxon>
    </lineage>
</organism>
<proteinExistence type="predicted"/>
<dbReference type="Pfam" id="PF20109">
    <property type="entry name" value="Trans_reg_dom"/>
    <property type="match status" value="1"/>
</dbReference>